<dbReference type="GO" id="GO:0004049">
    <property type="term" value="F:anthranilate synthase activity"/>
    <property type="evidence" value="ECO:0007669"/>
    <property type="project" value="TreeGrafter"/>
</dbReference>
<keyword evidence="4" id="KW-1185">Reference proteome</keyword>
<dbReference type="CDD" id="cd01743">
    <property type="entry name" value="GATase1_Anthranilate_Synthase"/>
    <property type="match status" value="1"/>
</dbReference>
<keyword evidence="3" id="KW-0032">Aminotransferase</keyword>
<keyword evidence="1" id="KW-0315">Glutamine amidotransferase</keyword>
<evidence type="ECO:0000256" key="1">
    <source>
        <dbReference type="ARBA" id="ARBA00022962"/>
    </source>
</evidence>
<dbReference type="Pfam" id="PF00117">
    <property type="entry name" value="GATase"/>
    <property type="match status" value="1"/>
</dbReference>
<dbReference type="Proteomes" id="UP000315724">
    <property type="component" value="Chromosome"/>
</dbReference>
<dbReference type="AlphaFoldDB" id="A0A517QMN6"/>
<sequence length="229" mass="25221">MNPKLLLIDNYDSFVFNLARYLEELGMETTVVRNDAINLAEVRQLAPAGIILSPGPCTPAESGISQRVVEEFHQSIPILGVCLGHQAIAAAFGGNIVRASEPVHGRTSMIQHDETGLFADCPNPLQVGRYHSLIIEEKSLPAELRVTARTPDRTIMAIQHLKFPLFGVQFHPESILTTSGHQILQNFLELTGLTVSSILSEGELSSADQQESTHDFYQQEIAPDAWRPL</sequence>
<dbReference type="EC" id="2.6.1.85" evidence="3"/>
<proteinExistence type="predicted"/>
<dbReference type="InterPro" id="IPR050472">
    <property type="entry name" value="Anth_synth/Amidotransfase"/>
</dbReference>
<name>A0A517QMN6_9PLAN</name>
<dbReference type="RefSeq" id="WP_145198460.1">
    <property type="nucleotide sequence ID" value="NZ_CP036267.1"/>
</dbReference>
<evidence type="ECO:0000313" key="3">
    <source>
        <dbReference type="EMBL" id="QDT32865.1"/>
    </source>
</evidence>
<evidence type="ECO:0000259" key="2">
    <source>
        <dbReference type="Pfam" id="PF00117"/>
    </source>
</evidence>
<accession>A0A517QMN6</accession>
<dbReference type="OrthoDB" id="9804328at2"/>
<dbReference type="InterPro" id="IPR017926">
    <property type="entry name" value="GATASE"/>
</dbReference>
<dbReference type="PROSITE" id="PS51273">
    <property type="entry name" value="GATASE_TYPE_1"/>
    <property type="match status" value="1"/>
</dbReference>
<dbReference type="InterPro" id="IPR006221">
    <property type="entry name" value="TrpG/PapA_dom"/>
</dbReference>
<dbReference type="PRINTS" id="PR00099">
    <property type="entry name" value="CPSGATASE"/>
</dbReference>
<dbReference type="SUPFAM" id="SSF52317">
    <property type="entry name" value="Class I glutamine amidotransferase-like"/>
    <property type="match status" value="1"/>
</dbReference>
<dbReference type="FunFam" id="3.40.50.880:FF:000003">
    <property type="entry name" value="Anthranilate synthase component II"/>
    <property type="match status" value="1"/>
</dbReference>
<keyword evidence="3" id="KW-0808">Transferase</keyword>
<dbReference type="EMBL" id="CP036267">
    <property type="protein sequence ID" value="QDT32865.1"/>
    <property type="molecule type" value="Genomic_DNA"/>
</dbReference>
<dbReference type="PANTHER" id="PTHR43418:SF4">
    <property type="entry name" value="MULTIFUNCTIONAL TRYPTOPHAN BIOSYNTHESIS PROTEIN"/>
    <property type="match status" value="1"/>
</dbReference>
<dbReference type="NCBIfam" id="TIGR00566">
    <property type="entry name" value="trpG_papA"/>
    <property type="match status" value="1"/>
</dbReference>
<evidence type="ECO:0000313" key="4">
    <source>
        <dbReference type="Proteomes" id="UP000315724"/>
    </source>
</evidence>
<dbReference type="Gene3D" id="3.40.50.880">
    <property type="match status" value="1"/>
</dbReference>
<dbReference type="GO" id="GO:0046820">
    <property type="term" value="F:4-amino-4-deoxychorismate synthase activity"/>
    <property type="evidence" value="ECO:0007669"/>
    <property type="project" value="UniProtKB-EC"/>
</dbReference>
<feature type="domain" description="Glutamine amidotransferase" evidence="2">
    <location>
        <begin position="6"/>
        <end position="188"/>
    </location>
</feature>
<reference evidence="3 4" key="1">
    <citation type="submission" date="2019-02" db="EMBL/GenBank/DDBJ databases">
        <title>Deep-cultivation of Planctomycetes and their phenomic and genomic characterization uncovers novel biology.</title>
        <authorList>
            <person name="Wiegand S."/>
            <person name="Jogler M."/>
            <person name="Boedeker C."/>
            <person name="Pinto D."/>
            <person name="Vollmers J."/>
            <person name="Rivas-Marin E."/>
            <person name="Kohn T."/>
            <person name="Peeters S.H."/>
            <person name="Heuer A."/>
            <person name="Rast P."/>
            <person name="Oberbeckmann S."/>
            <person name="Bunk B."/>
            <person name="Jeske O."/>
            <person name="Meyerdierks A."/>
            <person name="Storesund J.E."/>
            <person name="Kallscheuer N."/>
            <person name="Luecker S."/>
            <person name="Lage O.M."/>
            <person name="Pohl T."/>
            <person name="Merkel B.J."/>
            <person name="Hornburger P."/>
            <person name="Mueller R.-W."/>
            <person name="Bruemmer F."/>
            <person name="Labrenz M."/>
            <person name="Spormann A.M."/>
            <person name="Op den Camp H."/>
            <person name="Overmann J."/>
            <person name="Amann R."/>
            <person name="Jetten M.S.M."/>
            <person name="Mascher T."/>
            <person name="Medema M.H."/>
            <person name="Devos D.P."/>
            <person name="Kaster A.-K."/>
            <person name="Ovreas L."/>
            <person name="Rohde M."/>
            <person name="Galperin M.Y."/>
            <person name="Jogler C."/>
        </authorList>
    </citation>
    <scope>NUCLEOTIDE SEQUENCE [LARGE SCALE GENOMIC DNA]</scope>
    <source>
        <strain evidence="3 4">Mal48</strain>
    </source>
</reference>
<dbReference type="GO" id="GO:0000162">
    <property type="term" value="P:L-tryptophan biosynthetic process"/>
    <property type="evidence" value="ECO:0007669"/>
    <property type="project" value="TreeGrafter"/>
</dbReference>
<dbReference type="KEGG" id="tpol:Mal48_21130"/>
<dbReference type="GO" id="GO:0005829">
    <property type="term" value="C:cytosol"/>
    <property type="evidence" value="ECO:0007669"/>
    <property type="project" value="TreeGrafter"/>
</dbReference>
<dbReference type="InterPro" id="IPR029062">
    <property type="entry name" value="Class_I_gatase-like"/>
</dbReference>
<dbReference type="PRINTS" id="PR00096">
    <property type="entry name" value="GATASE"/>
</dbReference>
<organism evidence="3 4">
    <name type="scientific">Thalassoglobus polymorphus</name>
    <dbReference type="NCBI Taxonomy" id="2527994"/>
    <lineage>
        <taxon>Bacteria</taxon>
        <taxon>Pseudomonadati</taxon>
        <taxon>Planctomycetota</taxon>
        <taxon>Planctomycetia</taxon>
        <taxon>Planctomycetales</taxon>
        <taxon>Planctomycetaceae</taxon>
        <taxon>Thalassoglobus</taxon>
    </lineage>
</organism>
<gene>
    <name evidence="3" type="primary">pabA</name>
    <name evidence="3" type="ORF">Mal48_21130</name>
</gene>
<dbReference type="PRINTS" id="PR00097">
    <property type="entry name" value="ANTSNTHASEII"/>
</dbReference>
<protein>
    <submittedName>
        <fullName evidence="3">Aminodeoxychorismate synthase component 2</fullName>
        <ecNumber evidence="3">2.6.1.85</ecNumber>
    </submittedName>
</protein>
<dbReference type="PANTHER" id="PTHR43418">
    <property type="entry name" value="MULTIFUNCTIONAL TRYPTOPHAN BIOSYNTHESIS PROTEIN-RELATED"/>
    <property type="match status" value="1"/>
</dbReference>